<dbReference type="InterPro" id="IPR011583">
    <property type="entry name" value="Chitinase_II/V-like_cat"/>
</dbReference>
<dbReference type="Gene3D" id="3.20.20.80">
    <property type="entry name" value="Glycosidases"/>
    <property type="match status" value="1"/>
</dbReference>
<dbReference type="Pfam" id="PF00704">
    <property type="entry name" value="Glyco_hydro_18"/>
    <property type="match status" value="1"/>
</dbReference>
<dbReference type="InterPro" id="IPR001579">
    <property type="entry name" value="Glyco_hydro_18_chit_AS"/>
</dbReference>
<dbReference type="InterPro" id="IPR029070">
    <property type="entry name" value="Chitinase_insertion_sf"/>
</dbReference>
<evidence type="ECO:0000256" key="2">
    <source>
        <dbReference type="ARBA" id="ARBA00023295"/>
    </source>
</evidence>
<dbReference type="PANTHER" id="PTHR46066:SF2">
    <property type="entry name" value="CHITINASE DOMAIN-CONTAINING PROTEIN 1"/>
    <property type="match status" value="1"/>
</dbReference>
<reference evidence="4" key="1">
    <citation type="submission" date="2020-05" db="EMBL/GenBank/DDBJ databases">
        <authorList>
            <person name="Chiriac C."/>
            <person name="Salcher M."/>
            <person name="Ghai R."/>
            <person name="Kavagutti S V."/>
        </authorList>
    </citation>
    <scope>NUCLEOTIDE SEQUENCE</scope>
</reference>
<evidence type="ECO:0000259" key="3">
    <source>
        <dbReference type="PROSITE" id="PS51910"/>
    </source>
</evidence>
<accession>A0A6J6ZNY7</accession>
<dbReference type="Gene3D" id="3.10.50.10">
    <property type="match status" value="1"/>
</dbReference>
<proteinExistence type="predicted"/>
<evidence type="ECO:0000256" key="1">
    <source>
        <dbReference type="ARBA" id="ARBA00022801"/>
    </source>
</evidence>
<dbReference type="AlphaFoldDB" id="A0A6J6ZNY7"/>
<protein>
    <submittedName>
        <fullName evidence="4">Unannotated protein</fullName>
    </submittedName>
</protein>
<dbReference type="SMART" id="SM00636">
    <property type="entry name" value="Glyco_18"/>
    <property type="match status" value="1"/>
</dbReference>
<dbReference type="InterPro" id="IPR017853">
    <property type="entry name" value="GH"/>
</dbReference>
<dbReference type="PROSITE" id="PS01095">
    <property type="entry name" value="GH18_1"/>
    <property type="match status" value="1"/>
</dbReference>
<dbReference type="PANTHER" id="PTHR46066">
    <property type="entry name" value="CHITINASE DOMAIN-CONTAINING PROTEIN 1 FAMILY MEMBER"/>
    <property type="match status" value="1"/>
</dbReference>
<dbReference type="GO" id="GO:0005975">
    <property type="term" value="P:carbohydrate metabolic process"/>
    <property type="evidence" value="ECO:0007669"/>
    <property type="project" value="InterPro"/>
</dbReference>
<keyword evidence="2" id="KW-0326">Glycosidase</keyword>
<evidence type="ECO:0000313" key="4">
    <source>
        <dbReference type="EMBL" id="CAB4822455.1"/>
    </source>
</evidence>
<feature type="domain" description="GH18" evidence="3">
    <location>
        <begin position="34"/>
        <end position="392"/>
    </location>
</feature>
<sequence>MVKVRRSFIGVIAVAALFLPLISAPISTADNPPRKIMTGWVPYYSMKTALPDVLNNIDLIKEVMPFWYTLKFDGKAKVAVVTDLYAPANPSVPISEPLNAMRNAGLSIIPTVTDGTDKLVLAGLLKNPVSRTQIVSAIMNLVRTNNYDGIDLDFEGFAFVDGNATWASTAPSWVAFVKELSVALRAEKKILSVSTPYVLNPNDAQKGYFVYAWAAIASSIDKLRIMTYDYSVSKVGPLGPITWAERTVQYAVSIMPASKVFVGVPGYGRDWVTAVTGVCPANVVNSVKAGAKAATFVMRDAAALAATYGAVPRYDEKFGETTFSYQKVYNGTTATGLATSCTASRTAWYQDARGWALRAALVTKYRIGGITAWTFGMEEPLAMESIRQVAKEIAPDQVTVSASIDNSTIDYGNPITVTATFSIKDKSPVAGVPVRIEGKSAGDTNWRTLATVVTGPDGKIEKAVLVGKSTAVRVYSDSSWERTEGSSSEFPIVVNRLLVVSAPGTVKASLTTVITGNIRPRAAGASVQLEKLVGKEWKPVDQAVMTDSQGNFSLNLSAQSRGVNSYRISVAADSLWSVISSPTFNIIVR</sequence>
<name>A0A6J6ZNY7_9ZZZZ</name>
<dbReference type="EMBL" id="CAFABJ010000018">
    <property type="protein sequence ID" value="CAB4822455.1"/>
    <property type="molecule type" value="Genomic_DNA"/>
</dbReference>
<dbReference type="InterPro" id="IPR001223">
    <property type="entry name" value="Glyco_hydro18_cat"/>
</dbReference>
<dbReference type="GO" id="GO:0004553">
    <property type="term" value="F:hydrolase activity, hydrolyzing O-glycosyl compounds"/>
    <property type="evidence" value="ECO:0007669"/>
    <property type="project" value="InterPro"/>
</dbReference>
<gene>
    <name evidence="4" type="ORF">UFOPK3217_00239</name>
</gene>
<organism evidence="4">
    <name type="scientific">freshwater metagenome</name>
    <dbReference type="NCBI Taxonomy" id="449393"/>
    <lineage>
        <taxon>unclassified sequences</taxon>
        <taxon>metagenomes</taxon>
        <taxon>ecological metagenomes</taxon>
    </lineage>
</organism>
<keyword evidence="1" id="KW-0378">Hydrolase</keyword>
<dbReference type="PROSITE" id="PS51910">
    <property type="entry name" value="GH18_2"/>
    <property type="match status" value="1"/>
</dbReference>
<dbReference type="SUPFAM" id="SSF51445">
    <property type="entry name" value="(Trans)glycosidases"/>
    <property type="match status" value="1"/>
</dbReference>
<dbReference type="GO" id="GO:0008061">
    <property type="term" value="F:chitin binding"/>
    <property type="evidence" value="ECO:0007669"/>
    <property type="project" value="InterPro"/>
</dbReference>